<dbReference type="STRING" id="1465756.BIV18_08120"/>
<gene>
    <name evidence="10" type="ORF">BIV18_08120</name>
</gene>
<reference evidence="10 11" key="1">
    <citation type="journal article" date="2016" name="Appl. Environ. Microbiol.">
        <title>Function and Phylogeny of Bacterial Butyryl Coenzyme A:Acetate Transferases and Their Diversity in the Proximal Colon of Swine.</title>
        <authorList>
            <person name="Trachsel J."/>
            <person name="Bayles D.O."/>
            <person name="Looft T."/>
            <person name="Levine U.Y."/>
            <person name="Allen H.K."/>
        </authorList>
    </citation>
    <scope>NUCLEOTIDE SEQUENCE [LARGE SCALE GENOMIC DNA]</scope>
    <source>
        <strain evidence="10 11">35-6-1</strain>
    </source>
</reference>
<feature type="transmembrane region" description="Helical" evidence="8">
    <location>
        <begin position="1206"/>
        <end position="1223"/>
    </location>
</feature>
<feature type="domain" description="ABC3 transporter permease C-terminal" evidence="9">
    <location>
        <begin position="1207"/>
        <end position="1324"/>
    </location>
</feature>
<name>A0A1U7M1D1_9FIRM</name>
<feature type="transmembrane region" description="Helical" evidence="8">
    <location>
        <begin position="20"/>
        <end position="38"/>
    </location>
</feature>
<keyword evidence="6" id="KW-0175">Coiled coil</keyword>
<evidence type="ECO:0000256" key="6">
    <source>
        <dbReference type="SAM" id="Coils"/>
    </source>
</evidence>
<keyword evidence="4 8" id="KW-1133">Transmembrane helix</keyword>
<feature type="transmembrane region" description="Helical" evidence="8">
    <location>
        <begin position="804"/>
        <end position="823"/>
    </location>
</feature>
<evidence type="ECO:0000313" key="11">
    <source>
        <dbReference type="Proteomes" id="UP000187166"/>
    </source>
</evidence>
<feature type="region of interest" description="Disordered" evidence="7">
    <location>
        <begin position="655"/>
        <end position="695"/>
    </location>
</feature>
<dbReference type="EMBL" id="MJIH01000001">
    <property type="protein sequence ID" value="OLR65482.1"/>
    <property type="molecule type" value="Genomic_DNA"/>
</dbReference>
<dbReference type="Pfam" id="PF02687">
    <property type="entry name" value="FtsX"/>
    <property type="match status" value="2"/>
</dbReference>
<feature type="transmembrane region" description="Helical" evidence="8">
    <location>
        <begin position="1256"/>
        <end position="1278"/>
    </location>
</feature>
<dbReference type="InterPro" id="IPR003838">
    <property type="entry name" value="ABC3_permease_C"/>
</dbReference>
<evidence type="ECO:0000256" key="8">
    <source>
        <dbReference type="SAM" id="Phobius"/>
    </source>
</evidence>
<evidence type="ECO:0000256" key="1">
    <source>
        <dbReference type="ARBA" id="ARBA00004651"/>
    </source>
</evidence>
<dbReference type="Gene3D" id="1.10.287.1490">
    <property type="match status" value="1"/>
</dbReference>
<evidence type="ECO:0000256" key="5">
    <source>
        <dbReference type="ARBA" id="ARBA00023136"/>
    </source>
</evidence>
<dbReference type="GO" id="GO:0005886">
    <property type="term" value="C:plasma membrane"/>
    <property type="evidence" value="ECO:0007669"/>
    <property type="project" value="UniProtKB-SubCell"/>
</dbReference>
<protein>
    <submittedName>
        <fullName evidence="10">ABC transporter permease</fullName>
    </submittedName>
</protein>
<dbReference type="InterPro" id="IPR038766">
    <property type="entry name" value="Membrane_comp_ABC_pdt"/>
</dbReference>
<feature type="transmembrane region" description="Helical" evidence="8">
    <location>
        <begin position="901"/>
        <end position="922"/>
    </location>
</feature>
<dbReference type="SUPFAM" id="SSF57997">
    <property type="entry name" value="Tropomyosin"/>
    <property type="match status" value="1"/>
</dbReference>
<evidence type="ECO:0000259" key="9">
    <source>
        <dbReference type="Pfam" id="PF02687"/>
    </source>
</evidence>
<proteinExistence type="predicted"/>
<keyword evidence="11" id="KW-1185">Reference proteome</keyword>
<comment type="caution">
    <text evidence="10">The sequence shown here is derived from an EMBL/GenBank/DDBJ whole genome shotgun (WGS) entry which is preliminary data.</text>
</comment>
<evidence type="ECO:0000256" key="4">
    <source>
        <dbReference type="ARBA" id="ARBA00022989"/>
    </source>
</evidence>
<organism evidence="10 11">
    <name type="scientific">Peptoniphilus porci</name>
    <dbReference type="NCBI Taxonomy" id="2652280"/>
    <lineage>
        <taxon>Bacteria</taxon>
        <taxon>Bacillati</taxon>
        <taxon>Bacillota</taxon>
        <taxon>Tissierellia</taxon>
        <taxon>Tissierellales</taxon>
        <taxon>Peptoniphilaceae</taxon>
        <taxon>Peptoniphilus</taxon>
    </lineage>
</organism>
<feature type="transmembrane region" description="Helical" evidence="8">
    <location>
        <begin position="853"/>
        <end position="881"/>
    </location>
</feature>
<feature type="compositionally biased region" description="Basic and acidic residues" evidence="7">
    <location>
        <begin position="655"/>
        <end position="668"/>
    </location>
</feature>
<evidence type="ECO:0000313" key="10">
    <source>
        <dbReference type="EMBL" id="OLR65482.1"/>
    </source>
</evidence>
<accession>A0A1U7M1D1</accession>
<sequence>MKACDKDNFREIKNSLPRFISILIIVFLGVFVLIGLISTGEVMRNTIDDKIKKLNQEDIKISVPIGFEDKDREIIEGEDDISELEYGYDKDVFLEGDSIVIKVLNMPYEISKPEIIEGRNIKSSDEIVLDSRMKKEGKKIGDIISFQEDNDDDKENDLKRLSYKIVGFANSLDFIQDKNGTYSERGYGKISYFAYIDDGNFSGEPTLAKLKFLGTEGLMTSDKDYVEYMDKKTREIKIDLKNRPKERLLSIQNEISGNINDAEDKISDAEGKLTDAKDKLVKGRDDLDKGKRDYKEGLDEYNKEKNEAKSEISKNRNKLYKASVEIDDGERKLIDGYEKLSEGKKKLDDAKSELNSGQKELAEGKEKYQKGLGEAEASEKALKQGEDQLVEGRKKLDDAWQKIEESKVKLSEGIKKYEDGEKEYDSGKSQLDAGKAKLVKEMGASSYEDAVEKIYAIDKILDSAEEILSKLPTIEDEIASTKEQINQVDAGISKIDDEIANINSRLQDPNTSEDEKAKLSAEIAGLNVQKNRLQKNKDDLNKKLEFLNNSKKEIDNALEEINKKVPGGISGNLSDLKAKVKEGKAGIQQIDENEKKLVSARATLDASKKQIEEGKKQLEDGIAEAEKGEEEFAKNKDEIEKNKKKLQDAKLELAKAKNKLDESEDKLNKGNVDYESGKRELDEKESEYLEGREKLSRAKEKYLSGTDELKRGEERLDKELKSGKNKLDDAKGKLYKAEKDLRKGESEYKDKSKEAEEKISDARGKIADGRKYLSLIKQPRYKITPRHLSGDINTYIDYAKRVDGLSLIFPIFFFAIALLVCFTTMTRMVDENRVVIGTYKALGYANREIGRKFFLYGSLASIIGGILGAISGSYILTYIIGNAYSTKTIFENHLIIDLFPMRMIFAIAIGFLFTTVAAIITVNKNLEEKTAYLLRSKAPSKGNRILIERIPFIWNNLSFLSKVTARNLFLSKKRMFMTVVGVMGCAALLVLGFGLSESVKSVEELQFKDILKYDISVLYDSKFDEESYKDYRKSIEDKNLAYTKTYEELFTMDYDEIDQNVNVIVPSDNEKFKNYISLRDKDSGEELDLSKRGAIITEKLSKLKKIKVGDPLKLRDVYGNEFEVEVSGITEFYIGHNVYMNKDYFEKVTGSEFVPNTDLIKLPKNFDKDKFTKTIIEKKSVFNITDVDDMKDILNQFLYSITKVKLIILIVTTILEIVVLYNLTNINIEERIREVSTIKVLGFYPRETTSYIYKETYILAIIGILIGLVVGKILHYSVLQIVVPLMTMLPEKLTARPFILAGIITAFVNTVIMIIFHFRIKKINAIDALKSNE</sequence>
<evidence type="ECO:0000256" key="3">
    <source>
        <dbReference type="ARBA" id="ARBA00022692"/>
    </source>
</evidence>
<keyword evidence="2" id="KW-1003">Cell membrane</keyword>
<dbReference type="PANTHER" id="PTHR30287:SF1">
    <property type="entry name" value="INNER MEMBRANE PROTEIN"/>
    <property type="match status" value="1"/>
</dbReference>
<keyword evidence="5 8" id="KW-0472">Membrane</keyword>
<feature type="transmembrane region" description="Helical" evidence="8">
    <location>
        <begin position="975"/>
        <end position="995"/>
    </location>
</feature>
<dbReference type="Proteomes" id="UP000187166">
    <property type="component" value="Unassembled WGS sequence"/>
</dbReference>
<feature type="region of interest" description="Disordered" evidence="7">
    <location>
        <begin position="344"/>
        <end position="384"/>
    </location>
</feature>
<feature type="domain" description="ABC3 transporter permease C-terminal" evidence="9">
    <location>
        <begin position="808"/>
        <end position="923"/>
    </location>
</feature>
<keyword evidence="3 8" id="KW-0812">Transmembrane</keyword>
<evidence type="ECO:0000256" key="2">
    <source>
        <dbReference type="ARBA" id="ARBA00022475"/>
    </source>
</evidence>
<evidence type="ECO:0000256" key="7">
    <source>
        <dbReference type="SAM" id="MobiDB-lite"/>
    </source>
</evidence>
<comment type="subcellular location">
    <subcellularLocation>
        <location evidence="1">Cell membrane</location>
        <topology evidence="1">Multi-pass membrane protein</topology>
    </subcellularLocation>
</comment>
<feature type="compositionally biased region" description="Basic and acidic residues" evidence="7">
    <location>
        <begin position="675"/>
        <end position="695"/>
    </location>
</feature>
<feature type="transmembrane region" description="Helical" evidence="8">
    <location>
        <begin position="1298"/>
        <end position="1320"/>
    </location>
</feature>
<feature type="coiled-coil region" evidence="6">
    <location>
        <begin position="516"/>
        <end position="564"/>
    </location>
</feature>
<dbReference type="PANTHER" id="PTHR30287">
    <property type="entry name" value="MEMBRANE COMPONENT OF PREDICTED ABC SUPERFAMILY METABOLITE UPTAKE TRANSPORTER"/>
    <property type="match status" value="1"/>
</dbReference>
<feature type="compositionally biased region" description="Basic and acidic residues" evidence="7">
    <location>
        <begin position="360"/>
        <end position="369"/>
    </location>
</feature>